<dbReference type="InterPro" id="IPR005546">
    <property type="entry name" value="Autotransporte_beta"/>
</dbReference>
<dbReference type="Pfam" id="PF12951">
    <property type="entry name" value="PATR"/>
    <property type="match status" value="5"/>
</dbReference>
<dbReference type="InterPro" id="IPR036709">
    <property type="entry name" value="Autotransporte_beta_dom_sf"/>
</dbReference>
<name>A0ABW0H8A0_9HYPH</name>
<evidence type="ECO:0000313" key="4">
    <source>
        <dbReference type="EMBL" id="MFC5392892.1"/>
    </source>
</evidence>
<dbReference type="SUPFAM" id="SSF103515">
    <property type="entry name" value="Autotransporter"/>
    <property type="match status" value="1"/>
</dbReference>
<keyword evidence="1" id="KW-0732">Signal</keyword>
<dbReference type="Pfam" id="PF03797">
    <property type="entry name" value="Autotransporter"/>
    <property type="match status" value="1"/>
</dbReference>
<dbReference type="InterPro" id="IPR012332">
    <property type="entry name" value="Autotransporter_pectin_lyase_C"/>
</dbReference>
<dbReference type="Proteomes" id="UP001596104">
    <property type="component" value="Unassembled WGS sequence"/>
</dbReference>
<dbReference type="SUPFAM" id="SSF51126">
    <property type="entry name" value="Pectin lyase-like"/>
    <property type="match status" value="4"/>
</dbReference>
<dbReference type="EMBL" id="JBHSLV010000017">
    <property type="protein sequence ID" value="MFC5392892.1"/>
    <property type="molecule type" value="Genomic_DNA"/>
</dbReference>
<dbReference type="InterPro" id="IPR013425">
    <property type="entry name" value="Autotrns_rpt"/>
</dbReference>
<comment type="caution">
    <text evidence="4">The sequence shown here is derived from an EMBL/GenBank/DDBJ whole genome shotgun (WGS) entry which is preliminary data.</text>
</comment>
<dbReference type="InterPro" id="IPR006315">
    <property type="entry name" value="OM_autotransptr_brl_dom"/>
</dbReference>
<dbReference type="SMART" id="SM00869">
    <property type="entry name" value="Autotransporter"/>
    <property type="match status" value="1"/>
</dbReference>
<accession>A0ABW0H8A0</accession>
<dbReference type="Gene3D" id="2.40.128.130">
    <property type="entry name" value="Autotransporter beta-domain"/>
    <property type="match status" value="1"/>
</dbReference>
<evidence type="ECO:0000313" key="5">
    <source>
        <dbReference type="Proteomes" id="UP001596104"/>
    </source>
</evidence>
<reference evidence="5" key="1">
    <citation type="journal article" date="2019" name="Int. J. Syst. Evol. Microbiol.">
        <title>The Global Catalogue of Microorganisms (GCM) 10K type strain sequencing project: providing services to taxonomists for standard genome sequencing and annotation.</title>
        <authorList>
            <consortium name="The Broad Institute Genomics Platform"/>
            <consortium name="The Broad Institute Genome Sequencing Center for Infectious Disease"/>
            <person name="Wu L."/>
            <person name="Ma J."/>
        </authorList>
    </citation>
    <scope>NUCLEOTIDE SEQUENCE [LARGE SCALE GENOMIC DNA]</scope>
    <source>
        <strain evidence="5">CGMCC 1.16326</strain>
    </source>
</reference>
<dbReference type="PANTHER" id="PTHR35037">
    <property type="entry name" value="C-TERMINAL REGION OF AIDA-LIKE PROTEIN"/>
    <property type="match status" value="1"/>
</dbReference>
<dbReference type="Gene3D" id="2.160.20.20">
    <property type="match status" value="2"/>
</dbReference>
<feature type="domain" description="Autotransporter" evidence="3">
    <location>
        <begin position="1413"/>
        <end position="1692"/>
    </location>
</feature>
<dbReference type="PROSITE" id="PS51208">
    <property type="entry name" value="AUTOTRANSPORTER"/>
    <property type="match status" value="1"/>
</dbReference>
<dbReference type="InterPro" id="IPR011050">
    <property type="entry name" value="Pectin_lyase_fold/virulence"/>
</dbReference>
<feature type="compositionally biased region" description="Gly residues" evidence="2">
    <location>
        <begin position="1280"/>
        <end position="1307"/>
    </location>
</feature>
<dbReference type="RefSeq" id="WP_377007769.1">
    <property type="nucleotide sequence ID" value="NZ_JBHSLV010000017.1"/>
</dbReference>
<dbReference type="PANTHER" id="PTHR35037:SF3">
    <property type="entry name" value="C-TERMINAL REGION OF AIDA-LIKE PROTEIN"/>
    <property type="match status" value="1"/>
</dbReference>
<protein>
    <submittedName>
        <fullName evidence="4">Autotransporter domain-containing protein</fullName>
    </submittedName>
</protein>
<dbReference type="InterPro" id="IPR051551">
    <property type="entry name" value="Autotransporter_adhesion"/>
</dbReference>
<organism evidence="4 5">
    <name type="scientific">Bosea vestrisii</name>
    <dbReference type="NCBI Taxonomy" id="151416"/>
    <lineage>
        <taxon>Bacteria</taxon>
        <taxon>Pseudomonadati</taxon>
        <taxon>Pseudomonadota</taxon>
        <taxon>Alphaproteobacteria</taxon>
        <taxon>Hyphomicrobiales</taxon>
        <taxon>Boseaceae</taxon>
        <taxon>Bosea</taxon>
    </lineage>
</organism>
<dbReference type="NCBIfam" id="TIGR02601">
    <property type="entry name" value="autotrns_rpt"/>
    <property type="match status" value="5"/>
</dbReference>
<evidence type="ECO:0000259" key="3">
    <source>
        <dbReference type="PROSITE" id="PS51208"/>
    </source>
</evidence>
<proteinExistence type="predicted"/>
<evidence type="ECO:0000256" key="1">
    <source>
        <dbReference type="ARBA" id="ARBA00022729"/>
    </source>
</evidence>
<keyword evidence="5" id="KW-1185">Reference proteome</keyword>
<feature type="region of interest" description="Disordered" evidence="2">
    <location>
        <begin position="1273"/>
        <end position="1309"/>
    </location>
</feature>
<dbReference type="NCBIfam" id="TIGR01414">
    <property type="entry name" value="autotrans_barl"/>
    <property type="match status" value="1"/>
</dbReference>
<evidence type="ECO:0000256" key="2">
    <source>
        <dbReference type="SAM" id="MobiDB-lite"/>
    </source>
</evidence>
<sequence length="1692" mass="168152">MSLRNDLVFARILPERRQLRSSASALALGLVLRTALLASAALAVNGLPALAQDATWHATPFSTILNAGVNWDTGTLPTGTASFGTSTRTSLLLFNNMTIGGWTFNANAANYTFNTNGRVLEFTGAGIVVNGGSAAISNSGEIAFRSASSAGSAAITNSFFTEFYDTSSAGNATITNTAKLLFYDNSTAGSATIINNADLINFHNTSTAGNASITNNASLSFYDNSKAGSATITNKNSLIFYDNSSADSATIVNESSLIFRGFSTAGTATITTATGATTQFNAAGNSAGARFITHAGGTVDISDPVGLAAMTASSIEGAGNYVIGAKQVTVGSNNLSTEVSGVISGAGGALVKTGTGTLTLSGANTYTGATTVSGGTLLITGSIASGTVTNTATLIYAGSASAGSAIITNNYGLGFFGTGTAGSAVITNNNAIFFHDTSTAGNSTITNTGIVTFYTSSTAGSASITNNYGHATDFRDQSSAGNASIVNNYFVNFFVGSTAGNATITNNDTVNFYGTSRAGSANITTNSGGSLNFSDFSTAGNATITNNSGGDLNFDHASTAGHAAITNSGNLRFDSDSTSGNATITNSNALVFFGASTAGGANIINNHNVYFYGTSTAGNAAITNSNYLSFNNASTAGSAAVINSGNLYFYDTSTAGNATITNDGTLQFLNASTAGNATLVNNGGATVDFSGSTGPNGDGKLSAGSIAGAGNYVLGANELTVGSNNLSTEVSGDISGAGGSLVKTGTGTLTLTGAKTYTGGTTIAAGTLQFGNGVSSGSVNLAGSVNVTGGTLAIQAPTTLSVAQTVTFGDATTLSIAAGATSPVLSANSIAIGNGVTFNLSGISDASQLDLVLIDTASGISGDFASISVGGFSGTVDYLTLSTRKSGDGLQYLASYGLAWSAHNNLAHGTFTLTNATDSFTVGAVLADQAANPVTGWNGTSLTKAGAGTLILTATNTYSGGTTISGGTLQIGNGGTTGSILGDVVNNGQLVFNRSNAISFNGAISGTGGLTKQGSGVLILSGANSYSGETSIEAGALVIDAARAMSAASDYMIATGAQLQISDGLGAVTAASIAGAGAIQIGNGTTLKAGGSNASTTFSGSISGNGGFEKTGTGTLTLTGANTYTGTTKVSSGKLVVNGSLASTVTLDGGTLGGSGTIAGVSVASGATVAPGNSIGTLTVSGNVAFASGSTYQVEINAAGQSDRIVASGSATLSGGTVQVLAESGNYAASTSYTILTASGGVSGAFTSVTSNLAFLTPSLAYDSQNVTLTMTRNDTSFGPDGGGTGGGGSTGGGGTNNGDTSGGSGGQRPYIAQTRNQGFIAIAAERLGVGNAVYDALISATADQARAGFDLLSGEAHAQAVSVMIDESRLVRDTILGHLRGPLLTAPGQQVAASFSADLPGRKGAVVMPAPLPQPRYALWGTAFGGTGNSDGDGNAASLSRRSGGALLGADLMVYDAPGSSLKLGVAGGYSQSRFDLDARLSSGKLESGHAALYAGARFGNLRLDAGAAYTWSESDIRRQVQIRGFGDLLRLQRSGSVTQGFAELGYGFAFSGVALEPFAQLALIRVSTDAGTERGGAAALRVLSSDQTLGFTTLGVRAEAQIGAMPLFARAMLGWRHGFGDLTPQARTAFVGGTTPATVFAAPIDREALVAEAGLDWRISQASALGLTYSAAIGERSRDHALKGRVEMRF</sequence>
<gene>
    <name evidence="4" type="ORF">ACFPPC_09630</name>
</gene>